<feature type="binding site" evidence="4">
    <location>
        <begin position="31"/>
        <end position="32"/>
    </location>
    <ligand>
        <name>GTP</name>
        <dbReference type="ChEBI" id="CHEBI:37565"/>
    </ligand>
</feature>
<dbReference type="Gene3D" id="3.40.50.300">
    <property type="entry name" value="P-loop containing nucleotide triphosphate hydrolases"/>
    <property type="match status" value="1"/>
</dbReference>
<feature type="binding site" evidence="4">
    <location>
        <begin position="150"/>
        <end position="153"/>
    </location>
    <ligand>
        <name>GTP</name>
        <dbReference type="ChEBI" id="CHEBI:37565"/>
    </ligand>
</feature>
<keyword evidence="1 4" id="KW-0547">Nucleotide-binding</keyword>
<dbReference type="FunFam" id="3.40.50.300:FF:000720">
    <property type="entry name" value="Guanine nucleotide-binding protein G(k) subunit alpha"/>
    <property type="match status" value="1"/>
</dbReference>
<dbReference type="PANTHER" id="PTHR10218:SF360">
    <property type="entry name" value="GUANINE NUCLEOTIDE-BINDING PROTEIN SUBUNIT ALPHA HOMOLOG"/>
    <property type="match status" value="1"/>
</dbReference>
<feature type="binding site" evidence="5">
    <location>
        <position position="62"/>
    </location>
    <ligand>
        <name>Mg(2+)</name>
        <dbReference type="ChEBI" id="CHEBI:18420"/>
    </ligand>
</feature>
<accession>A0A1J8R198</accession>
<dbReference type="OrthoDB" id="5817230at2759"/>
<dbReference type="GO" id="GO:0003924">
    <property type="term" value="F:GTPase activity"/>
    <property type="evidence" value="ECO:0007669"/>
    <property type="project" value="InterPro"/>
</dbReference>
<proteinExistence type="predicted"/>
<protein>
    <recommendedName>
        <fullName evidence="8">G-alpha-domain-containing protein</fullName>
    </recommendedName>
</protein>
<dbReference type="Proteomes" id="UP000183567">
    <property type="component" value="Unassembled WGS sequence"/>
</dbReference>
<dbReference type="GO" id="GO:0031683">
    <property type="term" value="F:G-protein beta/gamma-subunit complex binding"/>
    <property type="evidence" value="ECO:0007669"/>
    <property type="project" value="InterPro"/>
</dbReference>
<evidence type="ECO:0000256" key="2">
    <source>
        <dbReference type="ARBA" id="ARBA00023134"/>
    </source>
</evidence>
<reference evidence="6 7" key="1">
    <citation type="submission" date="2016-03" db="EMBL/GenBank/DDBJ databases">
        <title>Comparative genomics of the ectomycorrhizal sister species Rhizopogon vinicolor and Rhizopogon vesiculosus (Basidiomycota: Boletales) reveals a divergence of the mating type B locus.</title>
        <authorList>
            <person name="Mujic A.B."/>
            <person name="Kuo A."/>
            <person name="Tritt A."/>
            <person name="Lipzen A."/>
            <person name="Chen C."/>
            <person name="Johnson J."/>
            <person name="Sharma A."/>
            <person name="Barry K."/>
            <person name="Grigoriev I.V."/>
            <person name="Spatafora J.W."/>
        </authorList>
    </citation>
    <scope>NUCLEOTIDE SEQUENCE [LARGE SCALE GENOMIC DNA]</scope>
    <source>
        <strain evidence="6 7">AM-OR11-056</strain>
    </source>
</reference>
<evidence type="ECO:0000313" key="7">
    <source>
        <dbReference type="Proteomes" id="UP000183567"/>
    </source>
</evidence>
<dbReference type="InterPro" id="IPR001019">
    <property type="entry name" value="Gprotein_alpha_su"/>
</dbReference>
<evidence type="ECO:0000313" key="6">
    <source>
        <dbReference type="EMBL" id="OJA15506.1"/>
    </source>
</evidence>
<dbReference type="SUPFAM" id="SSF52540">
    <property type="entry name" value="P-loop containing nucleoside triphosphate hydrolases"/>
    <property type="match status" value="1"/>
</dbReference>
<dbReference type="GO" id="GO:0005737">
    <property type="term" value="C:cytoplasm"/>
    <property type="evidence" value="ECO:0007669"/>
    <property type="project" value="TreeGrafter"/>
</dbReference>
<evidence type="ECO:0008006" key="8">
    <source>
        <dbReference type="Google" id="ProtNLM"/>
    </source>
</evidence>
<dbReference type="PRINTS" id="PR00318">
    <property type="entry name" value="GPROTEINA"/>
</dbReference>
<evidence type="ECO:0000256" key="4">
    <source>
        <dbReference type="PIRSR" id="PIRSR601019-1"/>
    </source>
</evidence>
<dbReference type="PANTHER" id="PTHR10218">
    <property type="entry name" value="GTP-BINDING PROTEIN ALPHA SUBUNIT"/>
    <property type="match status" value="1"/>
</dbReference>
<comment type="caution">
    <text evidence="6">The sequence shown here is derived from an EMBL/GenBank/DDBJ whole genome shotgun (WGS) entry which is preliminary data.</text>
</comment>
<dbReference type="GO" id="GO:0007188">
    <property type="term" value="P:adenylate cyclase-modulating G protein-coupled receptor signaling pathway"/>
    <property type="evidence" value="ECO:0007669"/>
    <property type="project" value="TreeGrafter"/>
</dbReference>
<dbReference type="Pfam" id="PF00503">
    <property type="entry name" value="G-alpha"/>
    <property type="match status" value="1"/>
</dbReference>
<organism evidence="6 7">
    <name type="scientific">Rhizopogon vesiculosus</name>
    <dbReference type="NCBI Taxonomy" id="180088"/>
    <lineage>
        <taxon>Eukaryota</taxon>
        <taxon>Fungi</taxon>
        <taxon>Dikarya</taxon>
        <taxon>Basidiomycota</taxon>
        <taxon>Agaricomycotina</taxon>
        <taxon>Agaricomycetes</taxon>
        <taxon>Agaricomycetidae</taxon>
        <taxon>Boletales</taxon>
        <taxon>Suillineae</taxon>
        <taxon>Rhizopogonaceae</taxon>
        <taxon>Rhizopogon</taxon>
    </lineage>
</organism>
<dbReference type="SMART" id="SM00275">
    <property type="entry name" value="G_alpha"/>
    <property type="match status" value="1"/>
</dbReference>
<keyword evidence="3" id="KW-0807">Transducer</keyword>
<dbReference type="AlphaFoldDB" id="A0A1J8R198"/>
<keyword evidence="2 4" id="KW-0342">GTP-binding</keyword>
<dbReference type="GO" id="GO:0046872">
    <property type="term" value="F:metal ion binding"/>
    <property type="evidence" value="ECO:0007669"/>
    <property type="project" value="UniProtKB-KW"/>
</dbReference>
<dbReference type="InterPro" id="IPR011025">
    <property type="entry name" value="GproteinA_insert"/>
</dbReference>
<dbReference type="Gene3D" id="1.10.400.10">
    <property type="entry name" value="GI Alpha 1, domain 2-like"/>
    <property type="match status" value="1"/>
</dbReference>
<dbReference type="EMBL" id="LVVM01003094">
    <property type="protein sequence ID" value="OJA15506.1"/>
    <property type="molecule type" value="Genomic_DNA"/>
</dbReference>
<evidence type="ECO:0000256" key="5">
    <source>
        <dbReference type="PIRSR" id="PIRSR601019-2"/>
    </source>
</evidence>
<name>A0A1J8R198_9AGAM</name>
<gene>
    <name evidence="6" type="ORF">AZE42_08250</name>
</gene>
<dbReference type="InterPro" id="IPR027417">
    <property type="entry name" value="P-loop_NTPase"/>
</dbReference>
<keyword evidence="7" id="KW-1185">Reference proteome</keyword>
<dbReference type="GO" id="GO:0001664">
    <property type="term" value="F:G protein-coupled receptor binding"/>
    <property type="evidence" value="ECO:0007669"/>
    <property type="project" value="TreeGrafter"/>
</dbReference>
<dbReference type="GO" id="GO:0005525">
    <property type="term" value="F:GTP binding"/>
    <property type="evidence" value="ECO:0007669"/>
    <property type="project" value="UniProtKB-KW"/>
</dbReference>
<dbReference type="SUPFAM" id="SSF47895">
    <property type="entry name" value="Transducin (alpha subunit), insertion domain"/>
    <property type="match status" value="1"/>
</dbReference>
<sequence>MLAAFKDDIISLWEDESIRGVLRRHRVRLEDSPGFFLDDTARIAAVDYEPTEEDIVRARSRTSCIEEHRLVQNGGSEWCIYNVAEGRGIRPHWASYLDDVQVIIFLAPLVFNESLEGDKQLNQLQHSMYLWRKVCGNPLLAHTSIILLFNKMDILKERLDAGCRVETYFPSYGQAPNDVENVTQYFRNKFLNDHDQLSTRRRSLYYHHTSDMQATKFVVDAVRESALQRYLESSRVLLPEEEGARWQSEYAIEPDSVRVACSKVVEF</sequence>
<dbReference type="GO" id="GO:0005834">
    <property type="term" value="C:heterotrimeric G-protein complex"/>
    <property type="evidence" value="ECO:0007669"/>
    <property type="project" value="TreeGrafter"/>
</dbReference>
<keyword evidence="5" id="KW-0460">Magnesium</keyword>
<evidence type="ECO:0000256" key="3">
    <source>
        <dbReference type="ARBA" id="ARBA00023224"/>
    </source>
</evidence>
<evidence type="ECO:0000256" key="1">
    <source>
        <dbReference type="ARBA" id="ARBA00022741"/>
    </source>
</evidence>
<keyword evidence="5" id="KW-0479">Metal-binding</keyword>
<dbReference type="STRING" id="180088.A0A1J8R198"/>
<dbReference type="PROSITE" id="PS51882">
    <property type="entry name" value="G_ALPHA"/>
    <property type="match status" value="1"/>
</dbReference>